<organism evidence="1 2">
    <name type="scientific">Dibothriocephalus latus</name>
    <name type="common">Fish tapeworm</name>
    <name type="synonym">Diphyllobothrium latum</name>
    <dbReference type="NCBI Taxonomy" id="60516"/>
    <lineage>
        <taxon>Eukaryota</taxon>
        <taxon>Metazoa</taxon>
        <taxon>Spiralia</taxon>
        <taxon>Lophotrochozoa</taxon>
        <taxon>Platyhelminthes</taxon>
        <taxon>Cestoda</taxon>
        <taxon>Eucestoda</taxon>
        <taxon>Diphyllobothriidea</taxon>
        <taxon>Diphyllobothriidae</taxon>
        <taxon>Dibothriocephalus</taxon>
    </lineage>
</organism>
<dbReference type="EMBL" id="UYRU01121962">
    <property type="protein sequence ID" value="VDN49535.1"/>
    <property type="molecule type" value="Genomic_DNA"/>
</dbReference>
<proteinExistence type="predicted"/>
<dbReference type="OrthoDB" id="6319533at2759"/>
<protein>
    <submittedName>
        <fullName evidence="1">Uncharacterized protein</fullName>
    </submittedName>
</protein>
<dbReference type="AlphaFoldDB" id="A0A3P7P389"/>
<name>A0A3P7P389_DIBLA</name>
<gene>
    <name evidence="1" type="ORF">DILT_LOCUS19808</name>
</gene>
<reference evidence="1 2" key="1">
    <citation type="submission" date="2018-11" db="EMBL/GenBank/DDBJ databases">
        <authorList>
            <consortium name="Pathogen Informatics"/>
        </authorList>
    </citation>
    <scope>NUCLEOTIDE SEQUENCE [LARGE SCALE GENOMIC DNA]</scope>
</reference>
<accession>A0A3P7P389</accession>
<evidence type="ECO:0000313" key="2">
    <source>
        <dbReference type="Proteomes" id="UP000281553"/>
    </source>
</evidence>
<keyword evidence="2" id="KW-1185">Reference proteome</keyword>
<evidence type="ECO:0000313" key="1">
    <source>
        <dbReference type="EMBL" id="VDN49535.1"/>
    </source>
</evidence>
<dbReference type="Proteomes" id="UP000281553">
    <property type="component" value="Unassembled WGS sequence"/>
</dbReference>
<sequence>MPRQETSGVVYRIWCSCGRHGKKHLGSSTGSGAVAVKATMSEKLADFSGRELPKNIWGRLQDLVQLRSKQLMSENWQTSQNANCRTRGSSEAKLC</sequence>